<dbReference type="PANTHER" id="PTHR23213:SF269">
    <property type="entry name" value="FORMIN-LIKE PROTEIN 5"/>
    <property type="match status" value="1"/>
</dbReference>
<dbReference type="Gene3D" id="1.20.58.2220">
    <property type="entry name" value="Formin, FH2 domain"/>
    <property type="match status" value="1"/>
</dbReference>
<dbReference type="SMART" id="SM00498">
    <property type="entry name" value="FH2"/>
    <property type="match status" value="1"/>
</dbReference>
<feature type="transmembrane region" description="Helical" evidence="4">
    <location>
        <begin position="6"/>
        <end position="30"/>
    </location>
</feature>
<dbReference type="InterPro" id="IPR027643">
    <property type="entry name" value="Formin-like_plant"/>
</dbReference>
<evidence type="ECO:0000256" key="2">
    <source>
        <dbReference type="RuleBase" id="RU361260"/>
    </source>
</evidence>
<dbReference type="PANTHER" id="PTHR23213">
    <property type="entry name" value="FORMIN-RELATED"/>
    <property type="match status" value="1"/>
</dbReference>
<dbReference type="InterPro" id="IPR015425">
    <property type="entry name" value="FH2_Formin"/>
</dbReference>
<dbReference type="InterPro" id="IPR042201">
    <property type="entry name" value="FH2_Formin_sf"/>
</dbReference>
<keyword evidence="4" id="KW-0812">Transmembrane</keyword>
<evidence type="ECO:0000313" key="6">
    <source>
        <dbReference type="EMBL" id="CAK9150300.1"/>
    </source>
</evidence>
<dbReference type="Proteomes" id="UP001642360">
    <property type="component" value="Unassembled WGS sequence"/>
</dbReference>
<dbReference type="AlphaFoldDB" id="A0ABC8S3D9"/>
<evidence type="ECO:0000259" key="5">
    <source>
        <dbReference type="PROSITE" id="PS51444"/>
    </source>
</evidence>
<feature type="transmembrane region" description="Helical" evidence="4">
    <location>
        <begin position="243"/>
        <end position="263"/>
    </location>
</feature>
<feature type="compositionally biased region" description="Pro residues" evidence="3">
    <location>
        <begin position="419"/>
        <end position="434"/>
    </location>
</feature>
<feature type="compositionally biased region" description="Polar residues" evidence="3">
    <location>
        <begin position="217"/>
        <end position="236"/>
    </location>
</feature>
<dbReference type="SUPFAM" id="SSF101447">
    <property type="entry name" value="Formin homology 2 domain (FH2 domain)"/>
    <property type="match status" value="1"/>
</dbReference>
<gene>
    <name evidence="6" type="ORF">ILEXP_LOCUS18438</name>
</gene>
<dbReference type="PROSITE" id="PS51444">
    <property type="entry name" value="FH2"/>
    <property type="match status" value="1"/>
</dbReference>
<evidence type="ECO:0000256" key="4">
    <source>
        <dbReference type="SAM" id="Phobius"/>
    </source>
</evidence>
<keyword evidence="4" id="KW-1133">Transmembrane helix</keyword>
<feature type="region of interest" description="Disordered" evidence="3">
    <location>
        <begin position="362"/>
        <end position="485"/>
    </location>
</feature>
<keyword evidence="7" id="KW-1185">Reference proteome</keyword>
<feature type="compositionally biased region" description="Basic and acidic residues" evidence="3">
    <location>
        <begin position="537"/>
        <end position="546"/>
    </location>
</feature>
<sequence length="949" mass="103779">MLTQQQMAVSRVVCFIAFAFLLFTFTAVGLESNKKTHELPVGILNDLWRTNEDMAELLWVNCGLELIRAMDAVEDLELYVPECKSSGSNEIILKSRASAKENIQKAISVLHPQVKQTLLDCLRKKNLMFLISGEEIGSKYWYTKYLESWFTGSVASKRRALLQSFAEAPAPSPAAASPVSSPAPSVDPGPSSSELPNSQRPSDPPPFFPPAFNDSNLQPAAGTSSNSASNDQSNKQKSSRRTVVVAVVVTAVVTILFAALLFLCYRKVCRAGSGDRQNDQRPLLSLSEYSIGSSLKSFAVGNSTKIENSSNQFYTNSNHKKMPSSLDDNFFMESNILNSSKVETPLGTVAGAAIAENSVQMPPSLLKAPPGRLGTSELPPLKPSPGRADPAGPSTPGKAAPPPPRPPPPPSLKPSSGAPRPPPPPGPPPPPPIPFGIKTGPRPPPPPSSSLPPPRPSAMGLKPPRASPLGSKHSSTAASAEGVEADAPKTKLKPFFWDKVLANPDHSMVWHQIKSGSFQFNEEMIETLFGYAPAEGNKNEPRKESSSKGPSTQYVQIIDPKKSQNLSILLKALNVTTEEVCDALLEGNELPSEFLQTLLRMAPTAEEELKLRLYSGELSRLGPADRFLKVLVDIPFAFKRLELLLFMCTLQEEASIAKESFATLEAACTELRKSRLFLKLLEAVLKMGNRMNDGTFRGGAQAFKLDTLLKLADVKGTDGKTTLLHFVVQEIIRSEGVRAARAARESRSMSSIKSDDLLEDSSHDSEEHHRSIGLQVVSSLGAELQNVKKAAVLDADSLTSMVTKLGHALIKAREFLNSDMKSIDEENGFHQALKSFVQNAEVDTMWLFEEQKRIMALVKSTSDYFHGSSGKDEGLRLFVIVRDFLIILDKVCREVKDARRKPNRMVRKEEPMVTPLEPRHSPSPDPRQHLFPVIIERRMDSSSSDDDTP</sequence>
<name>A0ABC8S3D9_9AQUA</name>
<feature type="region of interest" description="Disordered" evidence="3">
    <location>
        <begin position="173"/>
        <end position="240"/>
    </location>
</feature>
<dbReference type="Pfam" id="PF02181">
    <property type="entry name" value="FH2"/>
    <property type="match status" value="1"/>
</dbReference>
<evidence type="ECO:0000256" key="3">
    <source>
        <dbReference type="SAM" id="MobiDB-lite"/>
    </source>
</evidence>
<reference evidence="6 7" key="1">
    <citation type="submission" date="2024-02" db="EMBL/GenBank/DDBJ databases">
        <authorList>
            <person name="Vignale AGUSTIN F."/>
            <person name="Sosa J E."/>
            <person name="Modenutti C."/>
        </authorList>
    </citation>
    <scope>NUCLEOTIDE SEQUENCE [LARGE SCALE GENOMIC DNA]</scope>
</reference>
<comment type="similarity">
    <text evidence="1">Belongs to the formin-like family. Class-I subfamily.</text>
</comment>
<accession>A0ABC8S3D9</accession>
<feature type="compositionally biased region" description="Basic and acidic residues" evidence="3">
    <location>
        <begin position="906"/>
        <end position="928"/>
    </location>
</feature>
<organism evidence="6 7">
    <name type="scientific">Ilex paraguariensis</name>
    <name type="common">yerba mate</name>
    <dbReference type="NCBI Taxonomy" id="185542"/>
    <lineage>
        <taxon>Eukaryota</taxon>
        <taxon>Viridiplantae</taxon>
        <taxon>Streptophyta</taxon>
        <taxon>Embryophyta</taxon>
        <taxon>Tracheophyta</taxon>
        <taxon>Spermatophyta</taxon>
        <taxon>Magnoliopsida</taxon>
        <taxon>eudicotyledons</taxon>
        <taxon>Gunneridae</taxon>
        <taxon>Pentapetalae</taxon>
        <taxon>asterids</taxon>
        <taxon>campanulids</taxon>
        <taxon>Aquifoliales</taxon>
        <taxon>Aquifoliaceae</taxon>
        <taxon>Ilex</taxon>
    </lineage>
</organism>
<proteinExistence type="inferred from homology"/>
<evidence type="ECO:0000256" key="1">
    <source>
        <dbReference type="ARBA" id="ARBA00025793"/>
    </source>
</evidence>
<feature type="compositionally biased region" description="Pro residues" evidence="3">
    <location>
        <begin position="399"/>
        <end position="412"/>
    </location>
</feature>
<dbReference type="EMBL" id="CAUOFW020002014">
    <property type="protein sequence ID" value="CAK9150300.1"/>
    <property type="molecule type" value="Genomic_DNA"/>
</dbReference>
<feature type="domain" description="FH2" evidence="5">
    <location>
        <begin position="482"/>
        <end position="914"/>
    </location>
</feature>
<feature type="compositionally biased region" description="Low complexity" evidence="3">
    <location>
        <begin position="173"/>
        <end position="193"/>
    </location>
</feature>
<protein>
    <recommendedName>
        <fullName evidence="2">Formin-like protein</fullName>
    </recommendedName>
</protein>
<feature type="region of interest" description="Disordered" evidence="3">
    <location>
        <begin position="900"/>
        <end position="949"/>
    </location>
</feature>
<feature type="region of interest" description="Disordered" evidence="3">
    <location>
        <begin position="532"/>
        <end position="552"/>
    </location>
</feature>
<keyword evidence="4" id="KW-0472">Membrane</keyword>
<comment type="caution">
    <text evidence="6">The sequence shown here is derived from an EMBL/GenBank/DDBJ whole genome shotgun (WGS) entry which is preliminary data.</text>
</comment>
<feature type="compositionally biased region" description="Pro residues" evidence="3">
    <location>
        <begin position="441"/>
        <end position="456"/>
    </location>
</feature>
<evidence type="ECO:0000313" key="7">
    <source>
        <dbReference type="Proteomes" id="UP001642360"/>
    </source>
</evidence>